<organism evidence="4 5">
    <name type="scientific">Trichuris muris</name>
    <name type="common">Mouse whipworm</name>
    <dbReference type="NCBI Taxonomy" id="70415"/>
    <lineage>
        <taxon>Eukaryota</taxon>
        <taxon>Metazoa</taxon>
        <taxon>Ecdysozoa</taxon>
        <taxon>Nematoda</taxon>
        <taxon>Enoplea</taxon>
        <taxon>Dorylaimia</taxon>
        <taxon>Trichinellida</taxon>
        <taxon>Trichuridae</taxon>
        <taxon>Trichuris</taxon>
    </lineage>
</organism>
<feature type="chain" id="PRO_5024439224" evidence="3">
    <location>
        <begin position="25"/>
        <end position="262"/>
    </location>
</feature>
<keyword evidence="2" id="KW-1133">Transmembrane helix</keyword>
<keyword evidence="2" id="KW-0472">Membrane</keyword>
<sequence>MILPSAQGGLFILALLAVTQISLSFMQEKANDKTLNRTFVNDAVRPAENETLGDISPAENAQAKMESWISILGLAFLLGILAIAVVIKMVQSCGDKTKQNASKNNKQKGGQLNIWHSKKARDLCRLYKVWNYPGPPSFSETISVPSSSDVSSVGNLSSCLLPKSAPQKLDGDQKVTIEASAQKKNGEKHLPLQAAPPELMRCEKAPLNTVKKKDDVLATSSNAPKPAKRRKQGETNEICRTPQTSMREGSDSSTSKTDKKQP</sequence>
<evidence type="ECO:0000313" key="5">
    <source>
        <dbReference type="WBParaSite" id="TMUE_0000002013.1"/>
    </source>
</evidence>
<proteinExistence type="predicted"/>
<evidence type="ECO:0000313" key="4">
    <source>
        <dbReference type="Proteomes" id="UP000046395"/>
    </source>
</evidence>
<keyword evidence="2" id="KW-0812">Transmembrane</keyword>
<dbReference type="WBParaSite" id="TMUE_0000002013.1">
    <property type="protein sequence ID" value="TMUE_0000002013.1"/>
    <property type="gene ID" value="WBGene00297875"/>
</dbReference>
<reference evidence="5" key="1">
    <citation type="submission" date="2019-12" db="UniProtKB">
        <authorList>
            <consortium name="WormBaseParasite"/>
        </authorList>
    </citation>
    <scope>IDENTIFICATION</scope>
</reference>
<evidence type="ECO:0000256" key="3">
    <source>
        <dbReference type="SAM" id="SignalP"/>
    </source>
</evidence>
<feature type="region of interest" description="Disordered" evidence="1">
    <location>
        <begin position="180"/>
        <end position="262"/>
    </location>
</feature>
<protein>
    <submittedName>
        <fullName evidence="5">Uncharacterized protein</fullName>
    </submittedName>
</protein>
<accession>A0A5S6Q487</accession>
<name>A0A5S6Q487_TRIMR</name>
<dbReference type="Proteomes" id="UP000046395">
    <property type="component" value="Unassembled WGS sequence"/>
</dbReference>
<feature type="transmembrane region" description="Helical" evidence="2">
    <location>
        <begin position="68"/>
        <end position="90"/>
    </location>
</feature>
<feature type="signal peptide" evidence="3">
    <location>
        <begin position="1"/>
        <end position="24"/>
    </location>
</feature>
<dbReference type="AlphaFoldDB" id="A0A5S6Q487"/>
<evidence type="ECO:0000256" key="1">
    <source>
        <dbReference type="SAM" id="MobiDB-lite"/>
    </source>
</evidence>
<evidence type="ECO:0000256" key="2">
    <source>
        <dbReference type="SAM" id="Phobius"/>
    </source>
</evidence>
<keyword evidence="4" id="KW-1185">Reference proteome</keyword>
<keyword evidence="3" id="KW-0732">Signal</keyword>